<comment type="function">
    <text evidence="9">Catalyzes the synthesis of dihydrouridine, a modified base found in the D-loop of most tRNAs. Specifically modifies U47 in cytoplasmic tRNAs. Catalyzes the synthesis of dihydrouridine in some mRNAs, thereby affecting their translation.</text>
</comment>
<proteinExistence type="inferred from homology"/>
<evidence type="ECO:0000313" key="22">
    <source>
        <dbReference type="Proteomes" id="UP000800092"/>
    </source>
</evidence>
<dbReference type="PANTHER" id="PTHR11082:SF31">
    <property type="entry name" value="TRNA-DIHYDROURIDINE(20A_20B) SYNTHASE [NAD(P)+]-LIKE"/>
    <property type="match status" value="1"/>
</dbReference>
<evidence type="ECO:0000256" key="7">
    <source>
        <dbReference type="ARBA" id="ARBA00023002"/>
    </source>
</evidence>
<dbReference type="InterPro" id="IPR013785">
    <property type="entry name" value="Aldolase_TIM"/>
</dbReference>
<dbReference type="AlphaFoldDB" id="A0A6A6HFM7"/>
<comment type="similarity">
    <text evidence="16">Belongs to the Dus family. Dus4 subfamily.</text>
</comment>
<dbReference type="CDD" id="cd02801">
    <property type="entry name" value="DUS_like_FMN"/>
    <property type="match status" value="1"/>
</dbReference>
<evidence type="ECO:0000256" key="13">
    <source>
        <dbReference type="ARBA" id="ARBA00051779"/>
    </source>
</evidence>
<evidence type="ECO:0000256" key="12">
    <source>
        <dbReference type="ARBA" id="ARBA00050434"/>
    </source>
</evidence>
<dbReference type="OrthoDB" id="9977870at2759"/>
<dbReference type="PROSITE" id="PS01136">
    <property type="entry name" value="UPF0034"/>
    <property type="match status" value="1"/>
</dbReference>
<dbReference type="Gene3D" id="3.20.20.70">
    <property type="entry name" value="Aldolase class I"/>
    <property type="match status" value="1"/>
</dbReference>
<evidence type="ECO:0000256" key="3">
    <source>
        <dbReference type="ARBA" id="ARBA00022643"/>
    </source>
</evidence>
<dbReference type="SUPFAM" id="SSF51395">
    <property type="entry name" value="FMN-linked oxidoreductases"/>
    <property type="match status" value="1"/>
</dbReference>
<dbReference type="GO" id="GO:0102267">
    <property type="term" value="F:tRNA-dihydrouridine20b synthase activity"/>
    <property type="evidence" value="ECO:0007669"/>
    <property type="project" value="UniProtKB-ARBA"/>
</dbReference>
<protein>
    <recommendedName>
        <fullName evidence="18">tRNA-dihydrouridine(20a/20b) synthase [NAD(P)+]</fullName>
        <ecNumber evidence="17">1.3.1.90</ecNumber>
    </recommendedName>
    <alternativeName>
        <fullName evidence="19">tRNA-dihydrouridine synthase 4</fullName>
    </alternativeName>
</protein>
<comment type="catalytic activity">
    <reaction evidence="10">
        <text>a 5,6-dihydrouridine in mRNA + NAD(+) = a uridine in mRNA + NADH + H(+)</text>
        <dbReference type="Rhea" id="RHEA:69851"/>
        <dbReference type="Rhea" id="RHEA-COMP:14658"/>
        <dbReference type="Rhea" id="RHEA-COMP:17789"/>
        <dbReference type="ChEBI" id="CHEBI:15378"/>
        <dbReference type="ChEBI" id="CHEBI:57540"/>
        <dbReference type="ChEBI" id="CHEBI:57945"/>
        <dbReference type="ChEBI" id="CHEBI:65315"/>
        <dbReference type="ChEBI" id="CHEBI:74443"/>
    </reaction>
    <physiologicalReaction direction="right-to-left" evidence="10">
        <dbReference type="Rhea" id="RHEA:69853"/>
    </physiologicalReaction>
</comment>
<dbReference type="GO" id="GO:0006397">
    <property type="term" value="P:mRNA processing"/>
    <property type="evidence" value="ECO:0007669"/>
    <property type="project" value="UniProtKB-KW"/>
</dbReference>
<evidence type="ECO:0000313" key="21">
    <source>
        <dbReference type="EMBL" id="KAF2236751.1"/>
    </source>
</evidence>
<dbReference type="InterPro" id="IPR018517">
    <property type="entry name" value="tRNA_hU_synthase_CS"/>
</dbReference>
<evidence type="ECO:0000256" key="4">
    <source>
        <dbReference type="ARBA" id="ARBA00022664"/>
    </source>
</evidence>
<dbReference type="EC" id="1.3.1.90" evidence="17"/>
<evidence type="ECO:0000256" key="10">
    <source>
        <dbReference type="ARBA" id="ARBA00048342"/>
    </source>
</evidence>
<keyword evidence="2" id="KW-0285">Flavoprotein</keyword>
<gene>
    <name evidence="21" type="ORF">EV356DRAFT_530657</name>
</gene>
<dbReference type="PANTHER" id="PTHR11082">
    <property type="entry name" value="TRNA-DIHYDROURIDINE SYNTHASE"/>
    <property type="match status" value="1"/>
</dbReference>
<dbReference type="FunFam" id="3.20.20.70:FF:000159">
    <property type="entry name" value="tRNA-dihydrouridine synthase 4"/>
    <property type="match status" value="1"/>
</dbReference>
<comment type="catalytic activity">
    <reaction evidence="11">
        <text>a 5,6-dihydrouridine in mRNA + NADP(+) = a uridine in mRNA + NADPH + H(+)</text>
        <dbReference type="Rhea" id="RHEA:69855"/>
        <dbReference type="Rhea" id="RHEA-COMP:14658"/>
        <dbReference type="Rhea" id="RHEA-COMP:17789"/>
        <dbReference type="ChEBI" id="CHEBI:15378"/>
        <dbReference type="ChEBI" id="CHEBI:57783"/>
        <dbReference type="ChEBI" id="CHEBI:58349"/>
        <dbReference type="ChEBI" id="CHEBI:65315"/>
        <dbReference type="ChEBI" id="CHEBI:74443"/>
    </reaction>
    <physiologicalReaction direction="right-to-left" evidence="11">
        <dbReference type="Rhea" id="RHEA:69857"/>
    </physiologicalReaction>
</comment>
<evidence type="ECO:0000256" key="5">
    <source>
        <dbReference type="ARBA" id="ARBA00022694"/>
    </source>
</evidence>
<name>A0A6A6HFM7_VIRVR</name>
<keyword evidence="7" id="KW-0560">Oxidoreductase</keyword>
<feature type="domain" description="DUS-like FMN-binding" evidence="20">
    <location>
        <begin position="40"/>
        <end position="301"/>
    </location>
</feature>
<keyword evidence="5" id="KW-0819">tRNA processing</keyword>
<evidence type="ECO:0000256" key="11">
    <source>
        <dbReference type="ARBA" id="ARBA00049447"/>
    </source>
</evidence>
<dbReference type="Pfam" id="PF01207">
    <property type="entry name" value="Dus"/>
    <property type="match status" value="1"/>
</dbReference>
<evidence type="ECO:0000256" key="17">
    <source>
        <dbReference type="ARBA" id="ARBA00066483"/>
    </source>
</evidence>
<evidence type="ECO:0000256" key="8">
    <source>
        <dbReference type="ARBA" id="ARBA00023027"/>
    </source>
</evidence>
<evidence type="ECO:0000256" key="2">
    <source>
        <dbReference type="ARBA" id="ARBA00022630"/>
    </source>
</evidence>
<keyword evidence="22" id="KW-1185">Reference proteome</keyword>
<comment type="catalytic activity">
    <reaction evidence="13">
        <text>5,6-dihydrouridine(20a) in tRNA + NAD(+) = uridine(20a) in tRNA + NADH + H(+)</text>
        <dbReference type="Rhea" id="RHEA:53348"/>
        <dbReference type="Rhea" id="RHEA-COMP:13535"/>
        <dbReference type="Rhea" id="RHEA-COMP:13536"/>
        <dbReference type="ChEBI" id="CHEBI:15378"/>
        <dbReference type="ChEBI" id="CHEBI:57540"/>
        <dbReference type="ChEBI" id="CHEBI:57945"/>
        <dbReference type="ChEBI" id="CHEBI:65315"/>
        <dbReference type="ChEBI" id="CHEBI:74443"/>
        <dbReference type="EC" id="1.3.1.90"/>
    </reaction>
    <physiologicalReaction direction="right-to-left" evidence="13">
        <dbReference type="Rhea" id="RHEA:53350"/>
    </physiologicalReaction>
</comment>
<keyword evidence="6" id="KW-0521">NADP</keyword>
<keyword evidence="8" id="KW-0520">NAD</keyword>
<keyword evidence="3" id="KW-0288">FMN</keyword>
<evidence type="ECO:0000256" key="16">
    <source>
        <dbReference type="ARBA" id="ARBA00060741"/>
    </source>
</evidence>
<organism evidence="21 22">
    <name type="scientific">Viridothelium virens</name>
    <name type="common">Speckled blister lichen</name>
    <name type="synonym">Trypethelium virens</name>
    <dbReference type="NCBI Taxonomy" id="1048519"/>
    <lineage>
        <taxon>Eukaryota</taxon>
        <taxon>Fungi</taxon>
        <taxon>Dikarya</taxon>
        <taxon>Ascomycota</taxon>
        <taxon>Pezizomycotina</taxon>
        <taxon>Dothideomycetes</taxon>
        <taxon>Dothideomycetes incertae sedis</taxon>
        <taxon>Trypetheliales</taxon>
        <taxon>Trypetheliaceae</taxon>
        <taxon>Viridothelium</taxon>
    </lineage>
</organism>
<comment type="catalytic activity">
    <reaction evidence="15">
        <text>5,6-dihydrouridine(20a) in tRNA + NADP(+) = uridine(20a) in tRNA + NADPH + H(+)</text>
        <dbReference type="Rhea" id="RHEA:53344"/>
        <dbReference type="Rhea" id="RHEA-COMP:13535"/>
        <dbReference type="Rhea" id="RHEA-COMP:13536"/>
        <dbReference type="ChEBI" id="CHEBI:15378"/>
        <dbReference type="ChEBI" id="CHEBI:57783"/>
        <dbReference type="ChEBI" id="CHEBI:58349"/>
        <dbReference type="ChEBI" id="CHEBI:65315"/>
        <dbReference type="ChEBI" id="CHEBI:74443"/>
        <dbReference type="EC" id="1.3.1.90"/>
    </reaction>
    <physiologicalReaction direction="right-to-left" evidence="15">
        <dbReference type="Rhea" id="RHEA:53346"/>
    </physiologicalReaction>
</comment>
<comment type="catalytic activity">
    <reaction evidence="12">
        <text>5,6-dihydrouridine(20b) in tRNA + NADP(+) = uridine(20b) in tRNA + NADPH + H(+)</text>
        <dbReference type="Rhea" id="RHEA:53356"/>
        <dbReference type="Rhea" id="RHEA-COMP:13537"/>
        <dbReference type="Rhea" id="RHEA-COMP:13538"/>
        <dbReference type="ChEBI" id="CHEBI:15378"/>
        <dbReference type="ChEBI" id="CHEBI:57783"/>
        <dbReference type="ChEBI" id="CHEBI:58349"/>
        <dbReference type="ChEBI" id="CHEBI:65315"/>
        <dbReference type="ChEBI" id="CHEBI:74443"/>
        <dbReference type="EC" id="1.3.1.90"/>
    </reaction>
    <physiologicalReaction direction="right-to-left" evidence="12">
        <dbReference type="Rhea" id="RHEA:53358"/>
    </physiologicalReaction>
</comment>
<accession>A0A6A6HFM7</accession>
<evidence type="ECO:0000256" key="19">
    <source>
        <dbReference type="ARBA" id="ARBA00078338"/>
    </source>
</evidence>
<evidence type="ECO:0000259" key="20">
    <source>
        <dbReference type="Pfam" id="PF01207"/>
    </source>
</evidence>
<evidence type="ECO:0000256" key="6">
    <source>
        <dbReference type="ARBA" id="ARBA00022857"/>
    </source>
</evidence>
<evidence type="ECO:0000256" key="9">
    <source>
        <dbReference type="ARBA" id="ARBA00045934"/>
    </source>
</evidence>
<reference evidence="21" key="1">
    <citation type="journal article" date="2020" name="Stud. Mycol.">
        <title>101 Dothideomycetes genomes: a test case for predicting lifestyles and emergence of pathogens.</title>
        <authorList>
            <person name="Haridas S."/>
            <person name="Albert R."/>
            <person name="Binder M."/>
            <person name="Bloem J."/>
            <person name="Labutti K."/>
            <person name="Salamov A."/>
            <person name="Andreopoulos B."/>
            <person name="Baker S."/>
            <person name="Barry K."/>
            <person name="Bills G."/>
            <person name="Bluhm B."/>
            <person name="Cannon C."/>
            <person name="Castanera R."/>
            <person name="Culley D."/>
            <person name="Daum C."/>
            <person name="Ezra D."/>
            <person name="Gonzalez J."/>
            <person name="Henrissat B."/>
            <person name="Kuo A."/>
            <person name="Liang C."/>
            <person name="Lipzen A."/>
            <person name="Lutzoni F."/>
            <person name="Magnuson J."/>
            <person name="Mondo S."/>
            <person name="Nolan M."/>
            <person name="Ohm R."/>
            <person name="Pangilinan J."/>
            <person name="Park H.-J."/>
            <person name="Ramirez L."/>
            <person name="Alfaro M."/>
            <person name="Sun H."/>
            <person name="Tritt A."/>
            <person name="Yoshinaga Y."/>
            <person name="Zwiers L.-H."/>
            <person name="Turgeon B."/>
            <person name="Goodwin S."/>
            <person name="Spatafora J."/>
            <person name="Crous P."/>
            <person name="Grigoriev I."/>
        </authorList>
    </citation>
    <scope>NUCLEOTIDE SEQUENCE</scope>
    <source>
        <strain evidence="21">Tuck. ex Michener</strain>
    </source>
</reference>
<dbReference type="GO" id="GO:0102266">
    <property type="term" value="F:tRNA-dihydrouridine20a synthase activity"/>
    <property type="evidence" value="ECO:0007669"/>
    <property type="project" value="UniProtKB-EC"/>
</dbReference>
<dbReference type="EMBL" id="ML991783">
    <property type="protein sequence ID" value="KAF2236751.1"/>
    <property type="molecule type" value="Genomic_DNA"/>
</dbReference>
<evidence type="ECO:0000256" key="18">
    <source>
        <dbReference type="ARBA" id="ARBA00071722"/>
    </source>
</evidence>
<comment type="catalytic activity">
    <reaction evidence="14">
        <text>5,6-dihydrouridine(20b) in tRNA + NAD(+) = uridine(20b) in tRNA + NADH + H(+)</text>
        <dbReference type="Rhea" id="RHEA:53352"/>
        <dbReference type="Rhea" id="RHEA-COMP:13537"/>
        <dbReference type="Rhea" id="RHEA-COMP:13538"/>
        <dbReference type="ChEBI" id="CHEBI:15378"/>
        <dbReference type="ChEBI" id="CHEBI:57540"/>
        <dbReference type="ChEBI" id="CHEBI:57945"/>
        <dbReference type="ChEBI" id="CHEBI:65315"/>
        <dbReference type="ChEBI" id="CHEBI:74443"/>
        <dbReference type="EC" id="1.3.1.90"/>
    </reaction>
    <physiologicalReaction direction="right-to-left" evidence="14">
        <dbReference type="Rhea" id="RHEA:53354"/>
    </physiologicalReaction>
</comment>
<evidence type="ECO:0000256" key="15">
    <source>
        <dbReference type="ARBA" id="ARBA00052996"/>
    </source>
</evidence>
<evidence type="ECO:0000256" key="14">
    <source>
        <dbReference type="ARBA" id="ARBA00051932"/>
    </source>
</evidence>
<sequence>MDMIVRDMDDKHVDDWPEERIHPVKIFEATRMKGRPTYICAPMVRYSKLAFRSLVREYSVDLCYTPMVLAKEFVRSSQARDSDFSTNFQDTPTVVQFGASSPLELARAASLVQPFVSGVDLNCGCPQSWACQDGLGAVLMRDRAAVAGMVKAVKQLCGPDFCVSVKIRIHKDLRETVDFVRTVEAAGADYLTVHARTHYQRSSTPALIEATKLVKETVSVPVVANGDAFSLEDVERIAQQTGADGVMSARGLMENPTLFAGYAATPSEAVERFMFHAMRSPLPYKLLQHHLSEMAGGLLTKKQRLEMIENRDIVELIDWLRERGLVN</sequence>
<dbReference type="InterPro" id="IPR035587">
    <property type="entry name" value="DUS-like_FMN-bd"/>
</dbReference>
<keyword evidence="4" id="KW-0507">mRNA processing</keyword>
<dbReference type="Proteomes" id="UP000800092">
    <property type="component" value="Unassembled WGS sequence"/>
</dbReference>
<comment type="cofactor">
    <cofactor evidence="1">
        <name>FMN</name>
        <dbReference type="ChEBI" id="CHEBI:58210"/>
    </cofactor>
</comment>
<dbReference type="GO" id="GO:0050660">
    <property type="term" value="F:flavin adenine dinucleotide binding"/>
    <property type="evidence" value="ECO:0007669"/>
    <property type="project" value="InterPro"/>
</dbReference>
<evidence type="ECO:0000256" key="1">
    <source>
        <dbReference type="ARBA" id="ARBA00001917"/>
    </source>
</evidence>